<evidence type="ECO:0000313" key="5">
    <source>
        <dbReference type="Proteomes" id="UP001057375"/>
    </source>
</evidence>
<dbReference type="InterPro" id="IPR001789">
    <property type="entry name" value="Sig_transdc_resp-reg_receiver"/>
</dbReference>
<keyword evidence="5" id="KW-1185">Reference proteome</keyword>
<dbReference type="PROSITE" id="PS50110">
    <property type="entry name" value="RESPONSE_REGULATORY"/>
    <property type="match status" value="1"/>
</dbReference>
<protein>
    <submittedName>
        <fullName evidence="4">Diguanylate cyclase</fullName>
    </submittedName>
</protein>
<feature type="non-terminal residue" evidence="4">
    <location>
        <position position="80"/>
    </location>
</feature>
<dbReference type="PANTHER" id="PTHR44591:SF3">
    <property type="entry name" value="RESPONSE REGULATORY DOMAIN-CONTAINING PROTEIN"/>
    <property type="match status" value="1"/>
</dbReference>
<evidence type="ECO:0000313" key="4">
    <source>
        <dbReference type="EMBL" id="GKT23039.1"/>
    </source>
</evidence>
<name>A0ABQ5K2C1_9EUKA</name>
<reference evidence="4" key="1">
    <citation type="submission" date="2022-03" db="EMBL/GenBank/DDBJ databases">
        <title>Draft genome sequence of Aduncisulcus paluster, a free-living microaerophilic Fornicata.</title>
        <authorList>
            <person name="Yuyama I."/>
            <person name="Kume K."/>
            <person name="Tamura T."/>
            <person name="Inagaki Y."/>
            <person name="Hashimoto T."/>
        </authorList>
    </citation>
    <scope>NUCLEOTIDE SEQUENCE</scope>
    <source>
        <strain evidence="4">NY0171</strain>
    </source>
</reference>
<dbReference type="SUPFAM" id="SSF52172">
    <property type="entry name" value="CheY-like"/>
    <property type="match status" value="1"/>
</dbReference>
<comment type="caution">
    <text evidence="4">The sequence shown here is derived from an EMBL/GenBank/DDBJ whole genome shotgun (WGS) entry which is preliminary data.</text>
</comment>
<organism evidence="4 5">
    <name type="scientific">Aduncisulcus paluster</name>
    <dbReference type="NCBI Taxonomy" id="2918883"/>
    <lineage>
        <taxon>Eukaryota</taxon>
        <taxon>Metamonada</taxon>
        <taxon>Carpediemonas-like organisms</taxon>
        <taxon>Aduncisulcus</taxon>
    </lineage>
</organism>
<sequence length="80" mass="8959">MKDNESVLIVDDTPVNIQVLVKALRDSYRMRVANGGIEALSIAASEEPPDIILLDIMMPEMDGYEVCRRLKQNPQTMSIP</sequence>
<dbReference type="PANTHER" id="PTHR44591">
    <property type="entry name" value="STRESS RESPONSE REGULATOR PROTEIN 1"/>
    <property type="match status" value="1"/>
</dbReference>
<dbReference type="Proteomes" id="UP001057375">
    <property type="component" value="Unassembled WGS sequence"/>
</dbReference>
<dbReference type="InterPro" id="IPR011006">
    <property type="entry name" value="CheY-like_superfamily"/>
</dbReference>
<evidence type="ECO:0000256" key="1">
    <source>
        <dbReference type="ARBA" id="ARBA00022553"/>
    </source>
</evidence>
<dbReference type="Gene3D" id="3.40.50.2300">
    <property type="match status" value="1"/>
</dbReference>
<proteinExistence type="predicted"/>
<evidence type="ECO:0000259" key="3">
    <source>
        <dbReference type="PROSITE" id="PS50110"/>
    </source>
</evidence>
<gene>
    <name evidence="4" type="ORF">ADUPG1_004528</name>
</gene>
<feature type="domain" description="Response regulatory" evidence="3">
    <location>
        <begin position="6"/>
        <end position="80"/>
    </location>
</feature>
<dbReference type="EMBL" id="BQXS01006848">
    <property type="protein sequence ID" value="GKT23039.1"/>
    <property type="molecule type" value="Genomic_DNA"/>
</dbReference>
<evidence type="ECO:0000256" key="2">
    <source>
        <dbReference type="PROSITE-ProRule" id="PRU00169"/>
    </source>
</evidence>
<feature type="modified residue" description="4-aspartylphosphate" evidence="2">
    <location>
        <position position="55"/>
    </location>
</feature>
<dbReference type="InterPro" id="IPR050595">
    <property type="entry name" value="Bact_response_regulator"/>
</dbReference>
<accession>A0ABQ5K2C1</accession>
<keyword evidence="1 2" id="KW-0597">Phosphoprotein</keyword>
<dbReference type="Pfam" id="PF00072">
    <property type="entry name" value="Response_reg"/>
    <property type="match status" value="1"/>
</dbReference>